<proteinExistence type="predicted"/>
<organism evidence="1">
    <name type="scientific">Ganoderma boninense</name>
    <dbReference type="NCBI Taxonomy" id="34458"/>
    <lineage>
        <taxon>Eukaryota</taxon>
        <taxon>Fungi</taxon>
        <taxon>Dikarya</taxon>
        <taxon>Basidiomycota</taxon>
        <taxon>Agaricomycotina</taxon>
        <taxon>Agaricomycetes</taxon>
        <taxon>Polyporales</taxon>
        <taxon>Polyporaceae</taxon>
        <taxon>Ganoderma</taxon>
    </lineage>
</organism>
<sequence>MHAYRDGFALNVGPEDWQRRSVSLCYAAALELGLPFRLFLSFDMTVLPGDAPEDIDLLRGYLSDTSRHPHQLLYKGNALVSTFAGQDRLFGFSDLREACAFIKDSLQEVAPIHFIPSFFVDPRRYPHIPAMDGYFNSGGYMRSGTAAGWPIHLTARSPREDVECAKLDTDSHHIHHLGGRTFMAAVSPWFFTHYGPDSWNKNWIYRGDDWLLVRRWEQLIAARDEVDIVQIISYNDYGESHYVGPIKGAQPNSQAWVDGFPHTAWLELSAHFARAFKDGADPPIDRDRIFMWARPHLRDAEATDDAVPRPERWQLTDDRFWVVVLSTGPAEVYLSVGPDDAEARACTVDKGVAKLSHAMVAGGSMKATMVRDGVVVAECAPERDGFRVAENPEKYNFNAYVVSSP</sequence>
<evidence type="ECO:0008006" key="2">
    <source>
        <dbReference type="Google" id="ProtNLM"/>
    </source>
</evidence>
<dbReference type="Pfam" id="PF03659">
    <property type="entry name" value="Glyco_hydro_71"/>
    <property type="match status" value="1"/>
</dbReference>
<protein>
    <recommendedName>
        <fullName evidence="2">Glycoside hydrolase family 71 protein</fullName>
    </recommendedName>
</protein>
<dbReference type="CDD" id="cd11577">
    <property type="entry name" value="GH71"/>
    <property type="match status" value="1"/>
</dbReference>
<reference evidence="1" key="1">
    <citation type="submission" date="2019-10" db="EMBL/GenBank/DDBJ databases">
        <authorList>
            <person name="Nor Muhammad N."/>
        </authorList>
    </citation>
    <scope>NUCLEOTIDE SEQUENCE</scope>
</reference>
<evidence type="ECO:0000313" key="1">
    <source>
        <dbReference type="EMBL" id="VWO99614.1"/>
    </source>
</evidence>
<dbReference type="Gene3D" id="3.20.20.80">
    <property type="entry name" value="Glycosidases"/>
    <property type="match status" value="1"/>
</dbReference>
<dbReference type="AlphaFoldDB" id="A0A5K1K1Q1"/>
<dbReference type="InterPro" id="IPR005197">
    <property type="entry name" value="Glyco_hydro_71"/>
</dbReference>
<name>A0A5K1K1Q1_9APHY</name>
<accession>A0A5K1K1Q1</accession>
<dbReference type="GO" id="GO:0051118">
    <property type="term" value="F:glucan endo-1,3-alpha-glucosidase activity"/>
    <property type="evidence" value="ECO:0007669"/>
    <property type="project" value="InterPro"/>
</dbReference>
<dbReference type="EMBL" id="LR727774">
    <property type="protein sequence ID" value="VWO99614.1"/>
    <property type="molecule type" value="Genomic_DNA"/>
</dbReference>
<gene>
    <name evidence="1" type="primary">I1RS41</name>
</gene>